<feature type="transmembrane region" description="Helical" evidence="5">
    <location>
        <begin position="43"/>
        <end position="63"/>
    </location>
</feature>
<dbReference type="HOGENOM" id="CLU_126433_1_0_11"/>
<evidence type="ECO:0000256" key="4">
    <source>
        <dbReference type="ARBA" id="ARBA00023136"/>
    </source>
</evidence>
<dbReference type="AlphaFoldDB" id="A0A075V5R4"/>
<keyword evidence="7" id="KW-1185">Reference proteome</keyword>
<dbReference type="STRING" id="208439.AJAP_27015"/>
<keyword evidence="4 5" id="KW-0472">Membrane</keyword>
<dbReference type="eggNOG" id="ENOG5032TP9">
    <property type="taxonomic scope" value="Bacteria"/>
</dbReference>
<comment type="subcellular location">
    <subcellularLocation>
        <location evidence="1">Membrane</location>
        <topology evidence="1">Multi-pass membrane protein</topology>
    </subcellularLocation>
</comment>
<name>A0A075V5R4_9PSEU</name>
<dbReference type="EMBL" id="CP008953">
    <property type="protein sequence ID" value="AIG78250.1"/>
    <property type="molecule type" value="Genomic_DNA"/>
</dbReference>
<evidence type="ECO:0000256" key="3">
    <source>
        <dbReference type="ARBA" id="ARBA00022989"/>
    </source>
</evidence>
<dbReference type="GO" id="GO:0016020">
    <property type="term" value="C:membrane"/>
    <property type="evidence" value="ECO:0007669"/>
    <property type="project" value="UniProtKB-SubCell"/>
</dbReference>
<accession>A0A075V5R4</accession>
<sequence length="118" mass="12059">MFTAYLIVAIVTIVLNAGAAIADFVYAPFVLENSAAVDVPRSWIVPLGLVKAAGAAGLVLGLFGVQYLGAAAAAGLVLFYIGAVFVHLRHRVFGNIAAPGSLLALAAVVLVLDLAQAR</sequence>
<feature type="transmembrane region" description="Helical" evidence="5">
    <location>
        <begin position="96"/>
        <end position="115"/>
    </location>
</feature>
<keyword evidence="3 5" id="KW-1133">Transmembrane helix</keyword>
<dbReference type="Pfam" id="PF13564">
    <property type="entry name" value="DoxX_2"/>
    <property type="match status" value="1"/>
</dbReference>
<dbReference type="InterPro" id="IPR032808">
    <property type="entry name" value="DoxX"/>
</dbReference>
<dbReference type="KEGG" id="aja:AJAP_27015"/>
<evidence type="ECO:0000313" key="7">
    <source>
        <dbReference type="Proteomes" id="UP000028492"/>
    </source>
</evidence>
<evidence type="ECO:0000256" key="5">
    <source>
        <dbReference type="SAM" id="Phobius"/>
    </source>
</evidence>
<organism evidence="6 7">
    <name type="scientific">Amycolatopsis japonica</name>
    <dbReference type="NCBI Taxonomy" id="208439"/>
    <lineage>
        <taxon>Bacteria</taxon>
        <taxon>Bacillati</taxon>
        <taxon>Actinomycetota</taxon>
        <taxon>Actinomycetes</taxon>
        <taxon>Pseudonocardiales</taxon>
        <taxon>Pseudonocardiaceae</taxon>
        <taxon>Amycolatopsis</taxon>
        <taxon>Amycolatopsis japonica group</taxon>
    </lineage>
</organism>
<gene>
    <name evidence="6" type="ORF">AJAP_27015</name>
</gene>
<evidence type="ECO:0000256" key="2">
    <source>
        <dbReference type="ARBA" id="ARBA00022692"/>
    </source>
</evidence>
<feature type="transmembrane region" description="Helical" evidence="5">
    <location>
        <begin position="70"/>
        <end position="90"/>
    </location>
</feature>
<dbReference type="Proteomes" id="UP000028492">
    <property type="component" value="Chromosome"/>
</dbReference>
<protein>
    <submittedName>
        <fullName evidence="6">Putative membrane protein</fullName>
    </submittedName>
</protein>
<keyword evidence="2 5" id="KW-0812">Transmembrane</keyword>
<reference evidence="6 7" key="1">
    <citation type="journal article" date="2014" name="J. Biotechnol.">
        <title>Complete genome sequence of the actinobacterium Amycolatopsis japonica MG417-CF17(T) (=DSM 44213T) producing (S,S)-N,N'-ethylenediaminedisuccinic acid.</title>
        <authorList>
            <person name="Stegmann E."/>
            <person name="Albersmeier A."/>
            <person name="Spohn M."/>
            <person name="Gert H."/>
            <person name="Weber T."/>
            <person name="Wohlleben W."/>
            <person name="Kalinowski J."/>
            <person name="Ruckert C."/>
        </authorList>
    </citation>
    <scope>NUCLEOTIDE SEQUENCE [LARGE SCALE GENOMIC DNA]</scope>
    <source>
        <strain evidence="7">MG417-CF17 (DSM 44213)</strain>
    </source>
</reference>
<evidence type="ECO:0000256" key="1">
    <source>
        <dbReference type="ARBA" id="ARBA00004141"/>
    </source>
</evidence>
<proteinExistence type="predicted"/>
<evidence type="ECO:0000313" key="6">
    <source>
        <dbReference type="EMBL" id="AIG78250.1"/>
    </source>
</evidence>